<evidence type="ECO:0000256" key="7">
    <source>
        <dbReference type="SAM" id="MobiDB-lite"/>
    </source>
</evidence>
<dbReference type="EMBL" id="ML977146">
    <property type="protein sequence ID" value="KAF1989166.1"/>
    <property type="molecule type" value="Genomic_DNA"/>
</dbReference>
<keyword evidence="3" id="KW-0479">Metal-binding</keyword>
<gene>
    <name evidence="9" type="ORF">K402DRAFT_391320</name>
</gene>
<evidence type="ECO:0000256" key="3">
    <source>
        <dbReference type="ARBA" id="ARBA00022723"/>
    </source>
</evidence>
<reference evidence="9" key="1">
    <citation type="journal article" date="2020" name="Stud. Mycol.">
        <title>101 Dothideomycetes genomes: a test case for predicting lifestyles and emergence of pathogens.</title>
        <authorList>
            <person name="Haridas S."/>
            <person name="Albert R."/>
            <person name="Binder M."/>
            <person name="Bloem J."/>
            <person name="Labutti K."/>
            <person name="Salamov A."/>
            <person name="Andreopoulos B."/>
            <person name="Baker S."/>
            <person name="Barry K."/>
            <person name="Bills G."/>
            <person name="Bluhm B."/>
            <person name="Cannon C."/>
            <person name="Castanera R."/>
            <person name="Culley D."/>
            <person name="Daum C."/>
            <person name="Ezra D."/>
            <person name="Gonzalez J."/>
            <person name="Henrissat B."/>
            <person name="Kuo A."/>
            <person name="Liang C."/>
            <person name="Lipzen A."/>
            <person name="Lutzoni F."/>
            <person name="Magnuson J."/>
            <person name="Mondo S."/>
            <person name="Nolan M."/>
            <person name="Ohm R."/>
            <person name="Pangilinan J."/>
            <person name="Park H.-J."/>
            <person name="Ramirez L."/>
            <person name="Alfaro M."/>
            <person name="Sun H."/>
            <person name="Tritt A."/>
            <person name="Yoshinaga Y."/>
            <person name="Zwiers L.-H."/>
            <person name="Turgeon B."/>
            <person name="Goodwin S."/>
            <person name="Spatafora J."/>
            <person name="Crous P."/>
            <person name="Grigoriev I."/>
        </authorList>
    </citation>
    <scope>NUCLEOTIDE SEQUENCE</scope>
    <source>
        <strain evidence="9">CBS 113979</strain>
    </source>
</reference>
<dbReference type="InterPro" id="IPR013776">
    <property type="entry name" value="A-amylase_thermo"/>
</dbReference>
<comment type="cofactor">
    <cofactor evidence="1">
        <name>Ca(2+)</name>
        <dbReference type="ChEBI" id="CHEBI:29108"/>
    </cofactor>
</comment>
<organism evidence="9 10">
    <name type="scientific">Aulographum hederae CBS 113979</name>
    <dbReference type="NCBI Taxonomy" id="1176131"/>
    <lineage>
        <taxon>Eukaryota</taxon>
        <taxon>Fungi</taxon>
        <taxon>Dikarya</taxon>
        <taxon>Ascomycota</taxon>
        <taxon>Pezizomycotina</taxon>
        <taxon>Dothideomycetes</taxon>
        <taxon>Pleosporomycetidae</taxon>
        <taxon>Aulographales</taxon>
        <taxon>Aulographaceae</taxon>
    </lineage>
</organism>
<protein>
    <submittedName>
        <fullName evidence="9">Glycoside hydrolase family 13 protein</fullName>
    </submittedName>
</protein>
<dbReference type="InterPro" id="IPR013780">
    <property type="entry name" value="Glyco_hydro_b"/>
</dbReference>
<comment type="similarity">
    <text evidence="2">Belongs to the glycosyl hydrolase 13 family.</text>
</comment>
<keyword evidence="4 9" id="KW-0378">Hydrolase</keyword>
<dbReference type="Gene3D" id="3.20.20.80">
    <property type="entry name" value="Glycosidases"/>
    <property type="match status" value="1"/>
</dbReference>
<evidence type="ECO:0000259" key="8">
    <source>
        <dbReference type="SMART" id="SM00642"/>
    </source>
</evidence>
<dbReference type="PANTHER" id="PTHR43447">
    <property type="entry name" value="ALPHA-AMYLASE"/>
    <property type="match status" value="1"/>
</dbReference>
<dbReference type="GO" id="GO:0004553">
    <property type="term" value="F:hydrolase activity, hydrolyzing O-glycosyl compounds"/>
    <property type="evidence" value="ECO:0007669"/>
    <property type="project" value="InterPro"/>
</dbReference>
<feature type="compositionally biased region" description="Basic and acidic residues" evidence="7">
    <location>
        <begin position="477"/>
        <end position="489"/>
    </location>
</feature>
<evidence type="ECO:0000256" key="4">
    <source>
        <dbReference type="ARBA" id="ARBA00022801"/>
    </source>
</evidence>
<dbReference type="AlphaFoldDB" id="A0A6G1H7H2"/>
<dbReference type="CDD" id="cd11318">
    <property type="entry name" value="AmyAc_bac_fung_AmyA"/>
    <property type="match status" value="1"/>
</dbReference>
<dbReference type="PIRSF" id="PIRSF001021">
    <property type="entry name" value="Alph-amls_thrmst"/>
    <property type="match status" value="1"/>
</dbReference>
<dbReference type="SUPFAM" id="SSF51445">
    <property type="entry name" value="(Trans)glycosidases"/>
    <property type="match status" value="1"/>
</dbReference>
<name>A0A6G1H7H2_9PEZI</name>
<dbReference type="NCBIfam" id="NF006969">
    <property type="entry name" value="PRK09441.1-2"/>
    <property type="match status" value="1"/>
</dbReference>
<feature type="region of interest" description="Disordered" evidence="7">
    <location>
        <begin position="477"/>
        <end position="519"/>
    </location>
</feature>
<sequence>MNGLESVIRRLKSFTTTTQPPEPTGPVPLNETIFQTFEWDLPADQKHWTRLRLALPSLASVGFTSIWIPPACKAARPEGNGYDIYDHWDIGEFHQKGTRSTKWGNKEELVRLSEEAKGLGIGIVFDAVFNHRTGADGTLPVRAVEVNPQNRRMIVSKPKVIDAWVDFSFSGRNNTYSSLKLDASHFNACDYDHAERKNAIYKFIDHGKDWAQDVDRSENGNYDFLMLNNCDYSNQELVSDAKAWGLWISEVLDLANPAAKGGFRIDAVQHISRGFTKAWIQHLRDNLPGGNNLFFVAEFWNGNIKLLDSFLDKMDLPFLKLYDAPLLNNLASISYGRTTDLRTVFKGTLVEARPSTAVLVISSHDTQRGASMETNLHYKFAPLAYALILLRAAGHPCVFFGDLYGICPPYPSPPTCWGKLPDLVLARRLYAYGNQRDYFEKKNCIGWVREGLKGAGEGESGECGMGVVMCYEFGPEENKPRKGSKDSSKSDASSNGKTSKKMSPLTTATTTPAPAPMPQIRMNVGAQHAGEIWTDILTWEATSVEIGHNGWAIFPCQRNSMAVFVNRSAPGRDLFPVHYDQDFRKDEELLRMTV</sequence>
<dbReference type="GO" id="GO:0005509">
    <property type="term" value="F:calcium ion binding"/>
    <property type="evidence" value="ECO:0007669"/>
    <property type="project" value="InterPro"/>
</dbReference>
<dbReference type="Gene3D" id="2.60.40.1180">
    <property type="entry name" value="Golgi alpha-mannosidase II"/>
    <property type="match status" value="2"/>
</dbReference>
<proteinExistence type="inferred from homology"/>
<keyword evidence="6" id="KW-0326">Glycosidase</keyword>
<evidence type="ECO:0000313" key="10">
    <source>
        <dbReference type="Proteomes" id="UP000800041"/>
    </source>
</evidence>
<feature type="domain" description="Glycosyl hydrolase family 13 catalytic" evidence="8">
    <location>
        <begin position="31"/>
        <end position="436"/>
    </location>
</feature>
<dbReference type="GO" id="GO:0005975">
    <property type="term" value="P:carbohydrate metabolic process"/>
    <property type="evidence" value="ECO:0007669"/>
    <property type="project" value="InterPro"/>
</dbReference>
<dbReference type="Proteomes" id="UP000800041">
    <property type="component" value="Unassembled WGS sequence"/>
</dbReference>
<keyword evidence="5" id="KW-0119">Carbohydrate metabolism</keyword>
<evidence type="ECO:0000256" key="6">
    <source>
        <dbReference type="ARBA" id="ARBA00023295"/>
    </source>
</evidence>
<accession>A0A6G1H7H2</accession>
<dbReference type="InterPro" id="IPR006047">
    <property type="entry name" value="GH13_cat_dom"/>
</dbReference>
<dbReference type="OrthoDB" id="550577at2759"/>
<evidence type="ECO:0000256" key="2">
    <source>
        <dbReference type="ARBA" id="ARBA00008061"/>
    </source>
</evidence>
<dbReference type="Gene3D" id="2.40.30.140">
    <property type="match status" value="1"/>
</dbReference>
<dbReference type="InterPro" id="IPR017853">
    <property type="entry name" value="GH"/>
</dbReference>
<dbReference type="SMART" id="SM00642">
    <property type="entry name" value="Aamy"/>
    <property type="match status" value="1"/>
</dbReference>
<dbReference type="Pfam" id="PF00128">
    <property type="entry name" value="Alpha-amylase"/>
    <property type="match status" value="1"/>
</dbReference>
<evidence type="ECO:0000313" key="9">
    <source>
        <dbReference type="EMBL" id="KAF1989166.1"/>
    </source>
</evidence>
<dbReference type="SUPFAM" id="SSF51011">
    <property type="entry name" value="Glycosyl hydrolase domain"/>
    <property type="match status" value="2"/>
</dbReference>
<evidence type="ECO:0000256" key="5">
    <source>
        <dbReference type="ARBA" id="ARBA00023277"/>
    </source>
</evidence>
<keyword evidence="10" id="KW-1185">Reference proteome</keyword>
<evidence type="ECO:0000256" key="1">
    <source>
        <dbReference type="ARBA" id="ARBA00001913"/>
    </source>
</evidence>